<evidence type="ECO:0000313" key="3">
    <source>
        <dbReference type="Proteomes" id="UP000193675"/>
    </source>
</evidence>
<sequence length="130" mass="14724">MSVEHQDGNERLQLEAAGEMLLELVRLVRAHQATPVDASQRDEALTVAIARYLPLIQELRRDHYDALASDIDSFTQAQKNAAQMRHAALEVSGGIQEYIGLPCDSLERRMQECLVRYRAIIELQESGWGY</sequence>
<reference evidence="1 3" key="1">
    <citation type="submission" date="2017-04" db="EMBL/GenBank/DDBJ databases">
        <title>Presence of VIM-2 positive Pseudomonas species in chickens and their surrounding environment.</title>
        <authorList>
            <person name="Zhang R."/>
        </authorList>
    </citation>
    <scope>NUCLEOTIDE SEQUENCE [LARGE SCALE GENOMIC DNA]</scope>
    <source>
        <strain evidence="1 3">DZ-C18</strain>
    </source>
</reference>
<dbReference type="Proteomes" id="UP000516786">
    <property type="component" value="Plasmid pZXPA-20-602k"/>
</dbReference>
<organism evidence="1 3">
    <name type="scientific">Pseudomonas putida</name>
    <name type="common">Arthrobacter siderocapsulatus</name>
    <dbReference type="NCBI Taxonomy" id="303"/>
    <lineage>
        <taxon>Bacteria</taxon>
        <taxon>Pseudomonadati</taxon>
        <taxon>Pseudomonadota</taxon>
        <taxon>Gammaproteobacteria</taxon>
        <taxon>Pseudomonadales</taxon>
        <taxon>Pseudomonadaceae</taxon>
        <taxon>Pseudomonas</taxon>
    </lineage>
</organism>
<evidence type="ECO:0000313" key="4">
    <source>
        <dbReference type="Proteomes" id="UP000516786"/>
    </source>
</evidence>
<proteinExistence type="predicted"/>
<name>A0A1X1A290_PSEPU</name>
<dbReference type="RefSeq" id="WP_084852212.1">
    <property type="nucleotide sequence ID" value="NZ_CP061724.1"/>
</dbReference>
<dbReference type="EMBL" id="NBWC01000008">
    <property type="protein sequence ID" value="ORL66036.1"/>
    <property type="molecule type" value="Genomic_DNA"/>
</dbReference>
<protein>
    <submittedName>
        <fullName evidence="1">Uncharacterized protein</fullName>
    </submittedName>
</protein>
<geneLocation type="plasmid" evidence="2 4">
    <name>pZXPA-20-602k</name>
</geneLocation>
<reference evidence="2 4" key="2">
    <citation type="submission" date="2020-09" db="EMBL/GenBank/DDBJ databases">
        <title>Co-existence of a novel multidrug-resistance efflux pump with carbapenem resistance gene blaVIM-2 in one megaplasmid in Pseudomonas putida.</title>
        <authorList>
            <person name="Peng K."/>
            <person name="Li R."/>
        </authorList>
    </citation>
    <scope>NUCLEOTIDE SEQUENCE [LARGE SCALE GENOMIC DNA]</scope>
    <source>
        <strain evidence="2 4">ZXPA-20</strain>
        <plasmid evidence="2 4">pZXPA-20-602k</plasmid>
    </source>
</reference>
<dbReference type="Proteomes" id="UP000193675">
    <property type="component" value="Unassembled WGS sequence"/>
</dbReference>
<evidence type="ECO:0000313" key="1">
    <source>
        <dbReference type="EMBL" id="ORL66036.1"/>
    </source>
</evidence>
<gene>
    <name evidence="1" type="ORF">B7H17_06795</name>
    <name evidence="2" type="ORF">ID616_30970</name>
</gene>
<keyword evidence="2" id="KW-0614">Plasmid</keyword>
<evidence type="ECO:0000313" key="2">
    <source>
        <dbReference type="EMBL" id="QOD01645.1"/>
    </source>
</evidence>
<dbReference type="EMBL" id="CP061724">
    <property type="protein sequence ID" value="QOD01645.1"/>
    <property type="molecule type" value="Genomic_DNA"/>
</dbReference>
<dbReference type="AlphaFoldDB" id="A0A1X1A290"/>
<accession>A0A1X1A290</accession>